<accession>A0A3S5CKI2</accession>
<keyword evidence="2" id="KW-1185">Reference proteome</keyword>
<comment type="caution">
    <text evidence="1">The sequence shown here is derived from an EMBL/GenBank/DDBJ whole genome shotgun (WGS) entry which is preliminary data.</text>
</comment>
<evidence type="ECO:0000313" key="2">
    <source>
        <dbReference type="Proteomes" id="UP000784294"/>
    </source>
</evidence>
<dbReference type="Proteomes" id="UP000784294">
    <property type="component" value="Unassembled WGS sequence"/>
</dbReference>
<gene>
    <name evidence="1" type="ORF">PXEA_LOCUS22129</name>
</gene>
<evidence type="ECO:0000313" key="1">
    <source>
        <dbReference type="EMBL" id="VEL28689.1"/>
    </source>
</evidence>
<organism evidence="1 2">
    <name type="scientific">Protopolystoma xenopodis</name>
    <dbReference type="NCBI Taxonomy" id="117903"/>
    <lineage>
        <taxon>Eukaryota</taxon>
        <taxon>Metazoa</taxon>
        <taxon>Spiralia</taxon>
        <taxon>Lophotrochozoa</taxon>
        <taxon>Platyhelminthes</taxon>
        <taxon>Monogenea</taxon>
        <taxon>Polyopisthocotylea</taxon>
        <taxon>Polystomatidea</taxon>
        <taxon>Polystomatidae</taxon>
        <taxon>Protopolystoma</taxon>
    </lineage>
</organism>
<dbReference type="AlphaFoldDB" id="A0A3S5CKI2"/>
<proteinExistence type="predicted"/>
<protein>
    <submittedName>
        <fullName evidence="1">Uncharacterized protein</fullName>
    </submittedName>
</protein>
<name>A0A3S5CKI2_9PLAT</name>
<dbReference type="EMBL" id="CAAALY010096896">
    <property type="protein sequence ID" value="VEL28689.1"/>
    <property type="molecule type" value="Genomic_DNA"/>
</dbReference>
<reference evidence="1" key="1">
    <citation type="submission" date="2018-11" db="EMBL/GenBank/DDBJ databases">
        <authorList>
            <consortium name="Pathogen Informatics"/>
        </authorList>
    </citation>
    <scope>NUCLEOTIDE SEQUENCE</scope>
</reference>
<sequence length="122" mass="13048">MASHVGTHAKKHMLAYMMIRFRRILGLLFRSMHVYSAHFDNTSAGRSPPGRGSNAGCFTLVDVASTTAFVTSSYEVQHTSGSLLVHNGRKATGASASHLLGRGCAYSMSGHPNDSDHTARIG</sequence>